<protein>
    <submittedName>
        <fullName evidence="2">Uncharacterized protein</fullName>
    </submittedName>
</protein>
<dbReference type="EMBL" id="RCUY01000005">
    <property type="protein sequence ID" value="RLP83168.1"/>
    <property type="molecule type" value="Genomic_DNA"/>
</dbReference>
<dbReference type="RefSeq" id="WP_121688296.1">
    <property type="nucleotide sequence ID" value="NZ_RCUY01000005.1"/>
</dbReference>
<evidence type="ECO:0000256" key="1">
    <source>
        <dbReference type="SAM" id="MobiDB-lite"/>
    </source>
</evidence>
<gene>
    <name evidence="2" type="ORF">D9V34_08020</name>
</gene>
<accession>A0A3L7AUK1</accession>
<reference evidence="2 3" key="1">
    <citation type="submission" date="2018-10" db="EMBL/GenBank/DDBJ databases">
        <authorList>
            <person name="Li J."/>
        </authorList>
    </citation>
    <scope>NUCLEOTIDE SEQUENCE [LARGE SCALE GENOMIC DNA]</scope>
    <source>
        <strain evidence="2 3">JCM 11654</strain>
    </source>
</reference>
<proteinExistence type="predicted"/>
<sequence>MSHFTHLTKSNAVDTAVLSDRVQPLGDEIRRLLRRLDGDDQSTILLFRRPPGVHYLDLIWGTETAAFLQSGGARARLSIDIRFVDDEGRARQYLLGHRGGRYRGEPDTDLSFFGGNGGTSVYAHEVFEAEEAAVVYSHYIATGWIPDGFLLREVRWPRVEGAPEVVESHTIRPDPQRQFELARGREPEASTTSHWVQTNAEAEEPIDGPGLAPEDKIGFGLEKLDGGWRWGFRLRRNEPEQPLRPIDPDFHGPRYLAALGTANALALYARLVDADGATHLVAIGRTDPQFFGDYFEGAPPLSLALSGGPGWIEVFPGELFTSAEAFEIFRYYTQTDRLPDGFHLRRLPTGD</sequence>
<evidence type="ECO:0000313" key="3">
    <source>
        <dbReference type="Proteomes" id="UP000269438"/>
    </source>
</evidence>
<feature type="compositionally biased region" description="Polar residues" evidence="1">
    <location>
        <begin position="189"/>
        <end position="200"/>
    </location>
</feature>
<organism evidence="2 3">
    <name type="scientific">Mycetocola lacteus</name>
    <dbReference type="NCBI Taxonomy" id="76637"/>
    <lineage>
        <taxon>Bacteria</taxon>
        <taxon>Bacillati</taxon>
        <taxon>Actinomycetota</taxon>
        <taxon>Actinomycetes</taxon>
        <taxon>Micrococcales</taxon>
        <taxon>Microbacteriaceae</taxon>
        <taxon>Mycetocola</taxon>
    </lineage>
</organism>
<dbReference type="Proteomes" id="UP000269438">
    <property type="component" value="Unassembled WGS sequence"/>
</dbReference>
<keyword evidence="3" id="KW-1185">Reference proteome</keyword>
<name>A0A3L7AUK1_9MICO</name>
<comment type="caution">
    <text evidence="2">The sequence shown here is derived from an EMBL/GenBank/DDBJ whole genome shotgun (WGS) entry which is preliminary data.</text>
</comment>
<evidence type="ECO:0000313" key="2">
    <source>
        <dbReference type="EMBL" id="RLP83168.1"/>
    </source>
</evidence>
<dbReference type="AlphaFoldDB" id="A0A3L7AUK1"/>
<feature type="region of interest" description="Disordered" evidence="1">
    <location>
        <begin position="184"/>
        <end position="212"/>
    </location>
</feature>
<dbReference type="OrthoDB" id="5110616at2"/>